<comment type="caution">
    <text evidence="5">The sequence shown here is derived from an EMBL/GenBank/DDBJ whole genome shotgun (WGS) entry which is preliminary data.</text>
</comment>
<keyword evidence="2" id="KW-0012">Acyltransferase</keyword>
<proteinExistence type="inferred from homology"/>
<dbReference type="SUPFAM" id="SSF55729">
    <property type="entry name" value="Acyl-CoA N-acyltransferases (Nat)"/>
    <property type="match status" value="1"/>
</dbReference>
<dbReference type="KEGG" id="prei:PRSY57_1002700"/>
<dbReference type="InterPro" id="IPR045047">
    <property type="entry name" value="Ard1-like"/>
</dbReference>
<dbReference type="InterPro" id="IPR000182">
    <property type="entry name" value="GNAT_dom"/>
</dbReference>
<dbReference type="GO" id="GO:1990190">
    <property type="term" value="F:protein-N-terminal-glutamate acetyltransferase activity"/>
    <property type="evidence" value="ECO:0007669"/>
    <property type="project" value="TreeGrafter"/>
</dbReference>
<dbReference type="GeneID" id="24531233"/>
<dbReference type="PROSITE" id="PS51186">
    <property type="entry name" value="GNAT"/>
    <property type="match status" value="1"/>
</dbReference>
<evidence type="ECO:0000313" key="6">
    <source>
        <dbReference type="Proteomes" id="UP000076359"/>
    </source>
</evidence>
<evidence type="ECO:0000256" key="2">
    <source>
        <dbReference type="ARBA" id="ARBA00023315"/>
    </source>
</evidence>
<dbReference type="AlphaFoldDB" id="A0A151LEV7"/>
<dbReference type="RefSeq" id="XP_012763071.2">
    <property type="nucleotide sequence ID" value="XM_012907617.2"/>
</dbReference>
<dbReference type="CDD" id="cd04301">
    <property type="entry name" value="NAT_SF"/>
    <property type="match status" value="1"/>
</dbReference>
<accession>A0A151LEV7</accession>
<dbReference type="PANTHER" id="PTHR23091">
    <property type="entry name" value="N-TERMINAL ACETYLTRANSFERASE"/>
    <property type="match status" value="1"/>
</dbReference>
<dbReference type="EMBL" id="LVLA01000011">
    <property type="protein sequence ID" value="KYN97480.1"/>
    <property type="molecule type" value="Genomic_DNA"/>
</dbReference>
<protein>
    <submittedName>
        <fullName evidence="5">N-acetyltransferase, putative</fullName>
    </submittedName>
</protein>
<dbReference type="PANTHER" id="PTHR23091:SF4">
    <property type="entry name" value="N-TERMINAL AMINO-ACID N(ALPHA)-ACETYLTRANSFERASE NATA"/>
    <property type="match status" value="1"/>
</dbReference>
<evidence type="ECO:0000259" key="4">
    <source>
        <dbReference type="PROSITE" id="PS51186"/>
    </source>
</evidence>
<dbReference type="FunFam" id="3.40.630.30:FF:000123">
    <property type="entry name" value="N-terminal acetyltransferase A complex catalytic subunit ARD1"/>
    <property type="match status" value="1"/>
</dbReference>
<dbReference type="VEuPathDB" id="PlasmoDB:PRG01_1001900"/>
<dbReference type="GO" id="GO:0031415">
    <property type="term" value="C:NatA complex"/>
    <property type="evidence" value="ECO:0007669"/>
    <property type="project" value="InterPro"/>
</dbReference>
<comment type="similarity">
    <text evidence="3">Belongs to the acetyltransferase family. ARD1 subfamily.</text>
</comment>
<dbReference type="Pfam" id="PF00583">
    <property type="entry name" value="Acetyltransf_1"/>
    <property type="match status" value="1"/>
</dbReference>
<dbReference type="InterPro" id="IPR016181">
    <property type="entry name" value="Acyl_CoA_acyltransferase"/>
</dbReference>
<evidence type="ECO:0000256" key="1">
    <source>
        <dbReference type="ARBA" id="ARBA00022679"/>
    </source>
</evidence>
<name>A0A151LEV7_PLARE</name>
<dbReference type="Gene3D" id="3.40.630.30">
    <property type="match status" value="1"/>
</dbReference>
<organism evidence="5 6">
    <name type="scientific">Plasmodium reichenowi</name>
    <dbReference type="NCBI Taxonomy" id="5854"/>
    <lineage>
        <taxon>Eukaryota</taxon>
        <taxon>Sar</taxon>
        <taxon>Alveolata</taxon>
        <taxon>Apicomplexa</taxon>
        <taxon>Aconoidasida</taxon>
        <taxon>Haemosporida</taxon>
        <taxon>Plasmodiidae</taxon>
        <taxon>Plasmodium</taxon>
        <taxon>Plasmodium (Laverania)</taxon>
    </lineage>
</organism>
<sequence>MFFIKKKKMLSIRKCNIYDLLSMQQCNSINLPENYNLRYYFYHALSWPYLSQIAEDVNGKVCGYSLGKLEEDNEYKGHLTSVAVLKTYRKLKLAFYLILQTHQHLKDIYRANNICLHVRVSNNAALNLYYNLLNYKVNGIETQYYGNKENAYLMEHVFAR</sequence>
<evidence type="ECO:0000256" key="3">
    <source>
        <dbReference type="ARBA" id="ARBA00025786"/>
    </source>
</evidence>
<gene>
    <name evidence="5" type="ORF">PRSY57_1002700</name>
</gene>
<reference evidence="5 6" key="1">
    <citation type="journal article" date="2016" name="Nat. Commun.">
        <title>Genomes of cryptic chimpanzee Plasmodium species reveal key evolutionary events leading to human malaria.</title>
        <authorList>
            <person name="Sundararaman S.A."/>
            <person name="Plenderleith L.J."/>
            <person name="Liu W."/>
            <person name="Loy D.E."/>
            <person name="Learn G.H."/>
            <person name="Li Y."/>
            <person name="Shaw K.S."/>
            <person name="Ayouba A."/>
            <person name="Peeters M."/>
            <person name="Speede S."/>
            <person name="Shaw G.M."/>
            <person name="Bushman F.D."/>
            <person name="Brisson D."/>
            <person name="Rayner J.C."/>
            <person name="Sharp P.M."/>
            <person name="Hahn B.H."/>
        </authorList>
    </citation>
    <scope>NUCLEOTIDE SEQUENCE [LARGE SCALE GENOMIC DNA]</scope>
    <source>
        <strain evidence="5 6">SY57</strain>
    </source>
</reference>
<keyword evidence="1 5" id="KW-0808">Transferase</keyword>
<dbReference type="GO" id="GO:1990189">
    <property type="term" value="F:protein N-terminal-serine acetyltransferase activity"/>
    <property type="evidence" value="ECO:0007669"/>
    <property type="project" value="TreeGrafter"/>
</dbReference>
<dbReference type="Proteomes" id="UP000076359">
    <property type="component" value="Unassembled WGS sequence"/>
</dbReference>
<feature type="domain" description="N-acetyltransferase" evidence="4">
    <location>
        <begin position="10"/>
        <end position="159"/>
    </location>
</feature>
<dbReference type="VEuPathDB" id="PlasmoDB:PRCDC_1002700"/>
<evidence type="ECO:0000313" key="5">
    <source>
        <dbReference type="EMBL" id="KYN97480.1"/>
    </source>
</evidence>